<evidence type="ECO:0000256" key="1">
    <source>
        <dbReference type="ARBA" id="ARBA00022729"/>
    </source>
</evidence>
<dbReference type="RefSeq" id="WP_366192024.1">
    <property type="nucleotide sequence ID" value="NZ_JBFBVU010000004.1"/>
</dbReference>
<dbReference type="InterPro" id="IPR008334">
    <property type="entry name" value="5'-Nucleotdase_C"/>
</dbReference>
<dbReference type="InterPro" id="IPR004843">
    <property type="entry name" value="Calcineurin-like_PHP"/>
</dbReference>
<dbReference type="Proteomes" id="UP001553161">
    <property type="component" value="Unassembled WGS sequence"/>
</dbReference>
<dbReference type="SUPFAM" id="SSF55816">
    <property type="entry name" value="5'-nucleotidase (syn. UDP-sugar hydrolase), C-terminal domain"/>
    <property type="match status" value="1"/>
</dbReference>
<proteinExistence type="inferred from homology"/>
<dbReference type="InterPro" id="IPR006179">
    <property type="entry name" value="5_nucleotidase/apyrase"/>
</dbReference>
<keyword evidence="6" id="KW-1185">Reference proteome</keyword>
<evidence type="ECO:0000313" key="6">
    <source>
        <dbReference type="Proteomes" id="UP001553161"/>
    </source>
</evidence>
<dbReference type="PRINTS" id="PR01607">
    <property type="entry name" value="APYRASEFAMLY"/>
</dbReference>
<evidence type="ECO:0000259" key="4">
    <source>
        <dbReference type="Pfam" id="PF02872"/>
    </source>
</evidence>
<dbReference type="InterPro" id="IPR029052">
    <property type="entry name" value="Metallo-depent_PP-like"/>
</dbReference>
<protein>
    <submittedName>
        <fullName evidence="5">5'-nucleotidase C-terminal domain-containing protein</fullName>
    </submittedName>
</protein>
<accession>A0ABV3L3R2</accession>
<keyword evidence="2" id="KW-0547">Nucleotide-binding</keyword>
<dbReference type="Pfam" id="PF00149">
    <property type="entry name" value="Metallophos"/>
    <property type="match status" value="1"/>
</dbReference>
<evidence type="ECO:0000313" key="5">
    <source>
        <dbReference type="EMBL" id="MEV8466219.1"/>
    </source>
</evidence>
<sequence>MRILCTTDLHAAIWPFNYATDRQDDTRGLALLAPLIHAARREAANSCLFDVGDSLQGTALADAAAGDLSSPHPVIAAMNNLDYDAATLGNHDFDYGLEALSAAMTAARFPFALANLRNAPGSSPALPPPFVLLDREVTDRAGRRHPLRLGVLGLAPPQTILWNAAALDGAVTAEEAAGVAEALIPQMRAAGADLIVALCHSGIGRDTDTDPPDMFAQKIARLEGIDALLTGHSHGCLPGPDYTGHPAVDAEKGAICGTPALMAGAHGRHVGVLDLDLARGSRGWTVTGAQAGLRGIPASPPPADPAILQATAQHHARTRASLRDIIATAAVPLHTVAAMVGHAPALRVLSDAQVRTAHHMLRDHSLGDLPLLSAVAPIRMGGRAGPSAFVDLPEGPIRERDLLDLAPFPNRLSVFEITGAQLRLWLERAAACYRQVSPGPEPQPLLVPGAPGYNLDTVFGVTYEIDLQAPAWFDAISGVAKARRGRGRIRRLALNGQTVTDADRFAMVTSAFRACGGGGYRAPADPEGQLFSTDTLRQCLSAHARDLRTLNPPGDTPWRFAPMAASVQLQTSPAATPAHFGPLERSVQDLGLDAQGFRLLRLSLDG</sequence>
<dbReference type="Pfam" id="PF02872">
    <property type="entry name" value="5_nucleotid_C"/>
    <property type="match status" value="1"/>
</dbReference>
<comment type="caution">
    <text evidence="5">The sequence shown here is derived from an EMBL/GenBank/DDBJ whole genome shotgun (WGS) entry which is preliminary data.</text>
</comment>
<dbReference type="Gene3D" id="3.60.21.10">
    <property type="match status" value="1"/>
</dbReference>
<name>A0ABV3L3R2_9RHOB</name>
<gene>
    <name evidence="5" type="ORF">AB0T83_05385</name>
</gene>
<dbReference type="PANTHER" id="PTHR11575:SF6">
    <property type="entry name" value="2',3'-CYCLIC-NUCLEOTIDE 2'-PHOSPHODIESTERASE_3'-NUCLEOTIDASE"/>
    <property type="match status" value="1"/>
</dbReference>
<dbReference type="Gene3D" id="3.90.780.10">
    <property type="entry name" value="5'-Nucleotidase, C-terminal domain"/>
    <property type="match status" value="1"/>
</dbReference>
<evidence type="ECO:0000259" key="3">
    <source>
        <dbReference type="Pfam" id="PF00149"/>
    </source>
</evidence>
<feature type="domain" description="Calcineurin-like phosphoesterase" evidence="3">
    <location>
        <begin position="1"/>
        <end position="235"/>
    </location>
</feature>
<feature type="domain" description="5'-Nucleotidase C-terminal" evidence="4">
    <location>
        <begin position="390"/>
        <end position="522"/>
    </location>
</feature>
<keyword evidence="2" id="KW-0378">Hydrolase</keyword>
<keyword evidence="1" id="KW-0732">Signal</keyword>
<dbReference type="EMBL" id="JBFBVU010000004">
    <property type="protein sequence ID" value="MEV8466219.1"/>
    <property type="molecule type" value="Genomic_DNA"/>
</dbReference>
<comment type="similarity">
    <text evidence="2">Belongs to the 5'-nucleotidase family.</text>
</comment>
<dbReference type="PANTHER" id="PTHR11575">
    <property type="entry name" value="5'-NUCLEOTIDASE-RELATED"/>
    <property type="match status" value="1"/>
</dbReference>
<reference evidence="5 6" key="1">
    <citation type="submission" date="2024-07" db="EMBL/GenBank/DDBJ databases">
        <authorList>
            <person name="Kang M."/>
        </authorList>
    </citation>
    <scope>NUCLEOTIDE SEQUENCE [LARGE SCALE GENOMIC DNA]</scope>
    <source>
        <strain evidence="5 6">DFM31</strain>
    </source>
</reference>
<dbReference type="InterPro" id="IPR036907">
    <property type="entry name" value="5'-Nucleotdase_C_sf"/>
</dbReference>
<dbReference type="SUPFAM" id="SSF56300">
    <property type="entry name" value="Metallo-dependent phosphatases"/>
    <property type="match status" value="1"/>
</dbReference>
<organism evidence="5 6">
    <name type="scientific">Meridianimarinicoccus marinus</name>
    <dbReference type="NCBI Taxonomy" id="3231483"/>
    <lineage>
        <taxon>Bacteria</taxon>
        <taxon>Pseudomonadati</taxon>
        <taxon>Pseudomonadota</taxon>
        <taxon>Alphaproteobacteria</taxon>
        <taxon>Rhodobacterales</taxon>
        <taxon>Paracoccaceae</taxon>
        <taxon>Meridianimarinicoccus</taxon>
    </lineage>
</organism>
<evidence type="ECO:0000256" key="2">
    <source>
        <dbReference type="RuleBase" id="RU362119"/>
    </source>
</evidence>